<sequence length="218" mass="25402">MANVVTDKVIKNMITKGINIVEPFNEAAIQPASIDLRLGNILYEYQFNQYVLGETINEADVIKREFETHSLKNGETAFVGIFEKIYIPDNMIGIIFPRSSITRLGIHIVTTYMNPGYMGHMPLTITNQMGREIILKPNYRVAQLVLWFLDEQSEKVYKDTEAKYYDENVDFSQLHRDEELLRSIREQSQLTEEQAFELGEEVKRNIWNKLKGKVLEYE</sequence>
<dbReference type="InterPro" id="IPR033704">
    <property type="entry name" value="dUTPase_trimeric"/>
</dbReference>
<gene>
    <name evidence="3" type="ORF">THII_0870</name>
</gene>
<name>A0A090AIF3_9GAMM</name>
<dbReference type="SUPFAM" id="SSF51283">
    <property type="entry name" value="dUTPase-like"/>
    <property type="match status" value="1"/>
</dbReference>
<organism evidence="3 4">
    <name type="scientific">Thioploca ingrica</name>
    <dbReference type="NCBI Taxonomy" id="40754"/>
    <lineage>
        <taxon>Bacteria</taxon>
        <taxon>Pseudomonadati</taxon>
        <taxon>Pseudomonadota</taxon>
        <taxon>Gammaproteobacteria</taxon>
        <taxon>Thiotrichales</taxon>
        <taxon>Thiotrichaceae</taxon>
        <taxon>Thioploca</taxon>
    </lineage>
</organism>
<accession>A0A090AIF3</accession>
<dbReference type="InterPro" id="IPR011962">
    <property type="entry name" value="dCTP_deaminase"/>
</dbReference>
<dbReference type="OrthoDB" id="9780956at2"/>
<dbReference type="InterPro" id="IPR036157">
    <property type="entry name" value="dUTPase-like_sf"/>
</dbReference>
<dbReference type="GO" id="GO:0006229">
    <property type="term" value="P:dUTP biosynthetic process"/>
    <property type="evidence" value="ECO:0007669"/>
    <property type="project" value="InterPro"/>
</dbReference>
<keyword evidence="2" id="KW-0546">Nucleotide metabolism</keyword>
<dbReference type="HOGENOM" id="CLU_087476_2_1_6"/>
<dbReference type="STRING" id="40754.THII_0870"/>
<dbReference type="Proteomes" id="UP000031623">
    <property type="component" value="Chromosome"/>
</dbReference>
<evidence type="ECO:0000256" key="2">
    <source>
        <dbReference type="ARBA" id="ARBA00023080"/>
    </source>
</evidence>
<dbReference type="NCBIfam" id="TIGR02274">
    <property type="entry name" value="dCTP_deam"/>
    <property type="match status" value="1"/>
</dbReference>
<keyword evidence="4" id="KW-1185">Reference proteome</keyword>
<dbReference type="Gene3D" id="2.70.40.10">
    <property type="match status" value="1"/>
</dbReference>
<dbReference type="Pfam" id="PF22769">
    <property type="entry name" value="DCD"/>
    <property type="match status" value="1"/>
</dbReference>
<keyword evidence="1" id="KW-0378">Hydrolase</keyword>
<evidence type="ECO:0000313" key="4">
    <source>
        <dbReference type="Proteomes" id="UP000031623"/>
    </source>
</evidence>
<dbReference type="GO" id="GO:0008829">
    <property type="term" value="F:dCTP deaminase activity"/>
    <property type="evidence" value="ECO:0007669"/>
    <property type="project" value="InterPro"/>
</dbReference>
<reference evidence="3 4" key="1">
    <citation type="journal article" date="2014" name="ISME J.">
        <title>Ecophysiology of Thioploca ingrica as revealed by the complete genome sequence supplemented with proteomic evidence.</title>
        <authorList>
            <person name="Kojima H."/>
            <person name="Ogura Y."/>
            <person name="Yamamoto N."/>
            <person name="Togashi T."/>
            <person name="Mori H."/>
            <person name="Watanabe T."/>
            <person name="Nemoto F."/>
            <person name="Kurokawa K."/>
            <person name="Hayashi T."/>
            <person name="Fukui M."/>
        </authorList>
    </citation>
    <scope>NUCLEOTIDE SEQUENCE [LARGE SCALE GENOMIC DNA]</scope>
</reference>
<dbReference type="AlphaFoldDB" id="A0A090AIF3"/>
<dbReference type="KEGG" id="tig:THII_0870"/>
<evidence type="ECO:0000256" key="1">
    <source>
        <dbReference type="ARBA" id="ARBA00022801"/>
    </source>
</evidence>
<protein>
    <submittedName>
        <fullName evidence="3">Deoxycytidine triphosphate deaminase</fullName>
    </submittedName>
</protein>
<dbReference type="PANTHER" id="PTHR42680:SF3">
    <property type="entry name" value="DCTP DEAMINASE"/>
    <property type="match status" value="1"/>
</dbReference>
<proteinExistence type="predicted"/>
<dbReference type="CDD" id="cd07557">
    <property type="entry name" value="trimeric_dUTPase"/>
    <property type="match status" value="1"/>
</dbReference>
<dbReference type="PANTHER" id="PTHR42680">
    <property type="entry name" value="DCTP DEAMINASE"/>
    <property type="match status" value="1"/>
</dbReference>
<dbReference type="EMBL" id="AP014633">
    <property type="protein sequence ID" value="BAP55167.1"/>
    <property type="molecule type" value="Genomic_DNA"/>
</dbReference>
<evidence type="ECO:0000313" key="3">
    <source>
        <dbReference type="EMBL" id="BAP55167.1"/>
    </source>
</evidence>